<proteinExistence type="predicted"/>
<evidence type="ECO:0000313" key="3">
    <source>
        <dbReference type="Proteomes" id="UP001232973"/>
    </source>
</evidence>
<evidence type="ECO:0000256" key="1">
    <source>
        <dbReference type="SAM" id="MobiDB-lite"/>
    </source>
</evidence>
<gene>
    <name evidence="2" type="ORF">J2S03_000613</name>
</gene>
<dbReference type="RefSeq" id="WP_274455223.1">
    <property type="nucleotide sequence ID" value="NZ_CP067097.1"/>
</dbReference>
<feature type="compositionally biased region" description="Basic and acidic residues" evidence="1">
    <location>
        <begin position="285"/>
        <end position="297"/>
    </location>
</feature>
<dbReference type="EMBL" id="JAUSTP010000002">
    <property type="protein sequence ID" value="MDQ0188801.1"/>
    <property type="molecule type" value="Genomic_DNA"/>
</dbReference>
<evidence type="ECO:0000313" key="2">
    <source>
        <dbReference type="EMBL" id="MDQ0188801.1"/>
    </source>
</evidence>
<organism evidence="2 3">
    <name type="scientific">Alicyclobacillus cycloheptanicus</name>
    <dbReference type="NCBI Taxonomy" id="1457"/>
    <lineage>
        <taxon>Bacteria</taxon>
        <taxon>Bacillati</taxon>
        <taxon>Bacillota</taxon>
        <taxon>Bacilli</taxon>
        <taxon>Bacillales</taxon>
        <taxon>Alicyclobacillaceae</taxon>
        <taxon>Alicyclobacillus</taxon>
    </lineage>
</organism>
<dbReference type="Proteomes" id="UP001232973">
    <property type="component" value="Unassembled WGS sequence"/>
</dbReference>
<name>A0ABT9XET2_9BACL</name>
<comment type="caution">
    <text evidence="2">The sequence shown here is derived from an EMBL/GenBank/DDBJ whole genome shotgun (WGS) entry which is preliminary data.</text>
</comment>
<reference evidence="2 3" key="1">
    <citation type="submission" date="2023-07" db="EMBL/GenBank/DDBJ databases">
        <title>Genomic Encyclopedia of Type Strains, Phase IV (KMG-IV): sequencing the most valuable type-strain genomes for metagenomic binning, comparative biology and taxonomic classification.</title>
        <authorList>
            <person name="Goeker M."/>
        </authorList>
    </citation>
    <scope>NUCLEOTIDE SEQUENCE [LARGE SCALE GENOMIC DNA]</scope>
    <source>
        <strain evidence="2 3">DSM 4006</strain>
    </source>
</reference>
<keyword evidence="3" id="KW-1185">Reference proteome</keyword>
<feature type="region of interest" description="Disordered" evidence="1">
    <location>
        <begin position="282"/>
        <end position="311"/>
    </location>
</feature>
<dbReference type="InterPro" id="IPR014199">
    <property type="entry name" value="Spore_YtxC"/>
</dbReference>
<dbReference type="Pfam" id="PF08812">
    <property type="entry name" value="YtxC"/>
    <property type="match status" value="1"/>
</dbReference>
<sequence length="311" mass="34750">MHTLEIRSTISSAALSQVLMKDGFEVTGVESDSKRLIVAWGPDGESQLAASVASFLLQDWLHGWIQQRMEAAYSFLDEEEREYVSLLTFHAVRKHWNDDGDLPSQETIASLLLEALTKSLYHDVPLNLDAFVRFRMRDAQKEIDGAIQTMVDQFLNDREYEEFVAMLRYMLDAQPRTEQTLHLFCSDERVWLCDASGELIRDAEVTTAAYTVSEGEEVNSEDLAMSILIMRSPCSIVIHDITSAAPWPSFSETVERVFLDRAARCDHCSTCQELMRAARAGHTGHTVEDVDASDVRGEAGSAGVPRGGSLP</sequence>
<accession>A0ABT9XET2</accession>
<protein>
    <submittedName>
        <fullName evidence="2">Sporulation protein YtxC</fullName>
    </submittedName>
</protein>